<dbReference type="EMBL" id="LAZR01001731">
    <property type="protein sequence ID" value="KKN40013.1"/>
    <property type="molecule type" value="Genomic_DNA"/>
</dbReference>
<dbReference type="AlphaFoldDB" id="A0A0F9TEV6"/>
<gene>
    <name evidence="2" type="ORF">LCGC14_0737840</name>
</gene>
<proteinExistence type="predicted"/>
<reference evidence="2" key="1">
    <citation type="journal article" date="2015" name="Nature">
        <title>Complex archaea that bridge the gap between prokaryotes and eukaryotes.</title>
        <authorList>
            <person name="Spang A."/>
            <person name="Saw J.H."/>
            <person name="Jorgensen S.L."/>
            <person name="Zaremba-Niedzwiedzka K."/>
            <person name="Martijn J."/>
            <person name="Lind A.E."/>
            <person name="van Eijk R."/>
            <person name="Schleper C."/>
            <person name="Guy L."/>
            <person name="Ettema T.J."/>
        </authorList>
    </citation>
    <scope>NUCLEOTIDE SEQUENCE</scope>
</reference>
<name>A0A0F9TEV6_9ZZZZ</name>
<feature type="coiled-coil region" evidence="1">
    <location>
        <begin position="17"/>
        <end position="47"/>
    </location>
</feature>
<comment type="caution">
    <text evidence="2">The sequence shown here is derived from an EMBL/GenBank/DDBJ whole genome shotgun (WGS) entry which is preliminary data.</text>
</comment>
<accession>A0A0F9TEV6</accession>
<sequence length="49" mass="6046">MKISEIRGNLKTWVEQRNSIILKIEKLDKRTEELEKKLDKYEREEVQEK</sequence>
<protein>
    <submittedName>
        <fullName evidence="2">Uncharacterized protein</fullName>
    </submittedName>
</protein>
<evidence type="ECO:0000313" key="2">
    <source>
        <dbReference type="EMBL" id="KKN40013.1"/>
    </source>
</evidence>
<evidence type="ECO:0000256" key="1">
    <source>
        <dbReference type="SAM" id="Coils"/>
    </source>
</evidence>
<keyword evidence="1" id="KW-0175">Coiled coil</keyword>
<organism evidence="2">
    <name type="scientific">marine sediment metagenome</name>
    <dbReference type="NCBI Taxonomy" id="412755"/>
    <lineage>
        <taxon>unclassified sequences</taxon>
        <taxon>metagenomes</taxon>
        <taxon>ecological metagenomes</taxon>
    </lineage>
</organism>